<dbReference type="FunFam" id="1.20.1640.10:FF:000001">
    <property type="entry name" value="Efflux pump membrane transporter"/>
    <property type="match status" value="1"/>
</dbReference>
<protein>
    <recommendedName>
        <fullName evidence="9">Efflux pump membrane transporter</fullName>
    </recommendedName>
</protein>
<evidence type="ECO:0000256" key="1">
    <source>
        <dbReference type="ARBA" id="ARBA00004429"/>
    </source>
</evidence>
<feature type="transmembrane region" description="Helical" evidence="9">
    <location>
        <begin position="369"/>
        <end position="389"/>
    </location>
</feature>
<name>A0A9X1YHL0_9BURK</name>
<evidence type="ECO:0000313" key="11">
    <source>
        <dbReference type="EMBL" id="MCK9685545.1"/>
    </source>
</evidence>
<evidence type="ECO:0000256" key="5">
    <source>
        <dbReference type="ARBA" id="ARBA00022519"/>
    </source>
</evidence>
<keyword evidence="12" id="KW-1185">Reference proteome</keyword>
<dbReference type="PROSITE" id="PS50156">
    <property type="entry name" value="SSD"/>
    <property type="match status" value="1"/>
</dbReference>
<feature type="transmembrane region" description="Helical" evidence="9">
    <location>
        <begin position="472"/>
        <end position="499"/>
    </location>
</feature>
<proteinExistence type="inferred from homology"/>
<dbReference type="NCBIfam" id="NF000282">
    <property type="entry name" value="RND_permease_1"/>
    <property type="match status" value="1"/>
</dbReference>
<dbReference type="GO" id="GO:0005886">
    <property type="term" value="C:plasma membrane"/>
    <property type="evidence" value="ECO:0007669"/>
    <property type="project" value="UniProtKB-SubCell"/>
</dbReference>
<accession>A0A9X1YHL0</accession>
<evidence type="ECO:0000256" key="4">
    <source>
        <dbReference type="ARBA" id="ARBA00022475"/>
    </source>
</evidence>
<dbReference type="EMBL" id="JAJLJH010000001">
    <property type="protein sequence ID" value="MCK9685545.1"/>
    <property type="molecule type" value="Genomic_DNA"/>
</dbReference>
<keyword evidence="4" id="KW-1003">Cell membrane</keyword>
<feature type="transmembrane region" description="Helical" evidence="9">
    <location>
        <begin position="977"/>
        <end position="998"/>
    </location>
</feature>
<evidence type="ECO:0000256" key="3">
    <source>
        <dbReference type="ARBA" id="ARBA00022448"/>
    </source>
</evidence>
<feature type="transmembrane region" description="Helical" evidence="9">
    <location>
        <begin position="933"/>
        <end position="956"/>
    </location>
</feature>
<feature type="transmembrane region" description="Helical" evidence="9">
    <location>
        <begin position="876"/>
        <end position="898"/>
    </location>
</feature>
<keyword evidence="8 9" id="KW-0472">Membrane</keyword>
<dbReference type="Proteomes" id="UP001139353">
    <property type="component" value="Unassembled WGS sequence"/>
</dbReference>
<evidence type="ECO:0000256" key="6">
    <source>
        <dbReference type="ARBA" id="ARBA00022692"/>
    </source>
</evidence>
<comment type="subcellular location">
    <subcellularLocation>
        <location evidence="1 9">Cell inner membrane</location>
        <topology evidence="1 9">Multi-pass membrane protein</topology>
    </subcellularLocation>
</comment>
<dbReference type="Gene3D" id="3.30.70.1320">
    <property type="entry name" value="Multidrug efflux transporter AcrB pore domain like"/>
    <property type="match status" value="1"/>
</dbReference>
<dbReference type="Gene3D" id="3.30.70.1430">
    <property type="entry name" value="Multidrug efflux transporter AcrB pore domain"/>
    <property type="match status" value="2"/>
</dbReference>
<organism evidence="11 12">
    <name type="scientific">Scleromatobacter humisilvae</name>
    <dbReference type="NCBI Taxonomy" id="2897159"/>
    <lineage>
        <taxon>Bacteria</taxon>
        <taxon>Pseudomonadati</taxon>
        <taxon>Pseudomonadota</taxon>
        <taxon>Betaproteobacteria</taxon>
        <taxon>Burkholderiales</taxon>
        <taxon>Sphaerotilaceae</taxon>
        <taxon>Scleromatobacter</taxon>
    </lineage>
</organism>
<dbReference type="InterPro" id="IPR000731">
    <property type="entry name" value="SSD"/>
</dbReference>
<dbReference type="GO" id="GO:0042910">
    <property type="term" value="F:xenobiotic transmembrane transporter activity"/>
    <property type="evidence" value="ECO:0007669"/>
    <property type="project" value="TreeGrafter"/>
</dbReference>
<dbReference type="RefSeq" id="WP_275681544.1">
    <property type="nucleotide sequence ID" value="NZ_JAJLJH010000001.1"/>
</dbReference>
<dbReference type="InterPro" id="IPR001036">
    <property type="entry name" value="Acrflvin-R"/>
</dbReference>
<dbReference type="Gene3D" id="3.30.2090.10">
    <property type="entry name" value="Multidrug efflux transporter AcrB TolC docking domain, DN and DC subdomains"/>
    <property type="match status" value="2"/>
</dbReference>
<keyword evidence="6 9" id="KW-0812">Transmembrane</keyword>
<feature type="transmembrane region" description="Helical" evidence="9">
    <location>
        <begin position="550"/>
        <end position="571"/>
    </location>
</feature>
<feature type="transmembrane region" description="Helical" evidence="9">
    <location>
        <begin position="343"/>
        <end position="362"/>
    </location>
</feature>
<evidence type="ECO:0000256" key="2">
    <source>
        <dbReference type="ARBA" id="ARBA00010942"/>
    </source>
</evidence>
<feature type="transmembrane region" description="Helical" evidence="9">
    <location>
        <begin position="1010"/>
        <end position="1036"/>
    </location>
</feature>
<dbReference type="InterPro" id="IPR027463">
    <property type="entry name" value="AcrB_DN_DC_subdom"/>
</dbReference>
<dbReference type="SUPFAM" id="SSF82693">
    <property type="entry name" value="Multidrug efflux transporter AcrB pore domain, PN1, PN2, PC1 and PC2 subdomains"/>
    <property type="match status" value="4"/>
</dbReference>
<dbReference type="SUPFAM" id="SSF82866">
    <property type="entry name" value="Multidrug efflux transporter AcrB transmembrane domain"/>
    <property type="match status" value="2"/>
</dbReference>
<comment type="similarity">
    <text evidence="2 9">Belongs to the resistance-nodulation-cell division (RND) (TC 2.A.6) family.</text>
</comment>
<dbReference type="InterPro" id="IPR004764">
    <property type="entry name" value="MdtF-like"/>
</dbReference>
<gene>
    <name evidence="11" type="ORF">LPC04_07480</name>
</gene>
<dbReference type="GO" id="GO:0009636">
    <property type="term" value="P:response to toxic substance"/>
    <property type="evidence" value="ECO:0007669"/>
    <property type="project" value="UniProtKB-ARBA"/>
</dbReference>
<dbReference type="Gene3D" id="3.30.70.1440">
    <property type="entry name" value="Multidrug efflux transporter AcrB pore domain"/>
    <property type="match status" value="1"/>
</dbReference>
<dbReference type="PANTHER" id="PTHR32063:SF11">
    <property type="entry name" value="CATION OR DRUG EFFLUX SYSTEM PROTEIN"/>
    <property type="match status" value="1"/>
</dbReference>
<dbReference type="PRINTS" id="PR00702">
    <property type="entry name" value="ACRIFLAVINRP"/>
</dbReference>
<feature type="transmembrane region" description="Helical" evidence="9">
    <location>
        <begin position="440"/>
        <end position="460"/>
    </location>
</feature>
<dbReference type="FunFam" id="3.30.70.1430:FF:000001">
    <property type="entry name" value="Efflux pump membrane transporter"/>
    <property type="match status" value="1"/>
</dbReference>
<evidence type="ECO:0000313" key="12">
    <source>
        <dbReference type="Proteomes" id="UP001139353"/>
    </source>
</evidence>
<dbReference type="NCBIfam" id="TIGR00915">
    <property type="entry name" value="2A0602"/>
    <property type="match status" value="1"/>
</dbReference>
<evidence type="ECO:0000259" key="10">
    <source>
        <dbReference type="PROSITE" id="PS50156"/>
    </source>
</evidence>
<dbReference type="Gene3D" id="1.20.1640.10">
    <property type="entry name" value="Multidrug efflux transporter AcrB transmembrane domain"/>
    <property type="match status" value="2"/>
</dbReference>
<dbReference type="SUPFAM" id="SSF82714">
    <property type="entry name" value="Multidrug efflux transporter AcrB TolC docking domain, DN and DC subdomains"/>
    <property type="match status" value="2"/>
</dbReference>
<evidence type="ECO:0000256" key="7">
    <source>
        <dbReference type="ARBA" id="ARBA00022989"/>
    </source>
</evidence>
<keyword evidence="3 9" id="KW-0813">Transport</keyword>
<dbReference type="GO" id="GO:0015562">
    <property type="term" value="F:efflux transmembrane transporter activity"/>
    <property type="evidence" value="ECO:0007669"/>
    <property type="project" value="InterPro"/>
</dbReference>
<sequence>MNLSKFFIDRPIFAGVLSLLIFLGGLIAVRGLPISEYPNVVPPSIVVRANYPGANPQVIAETVATPIEEQINGVEGMLYMSSQATTDGLMTLTVTFKLGTDPDKAQQLVQNRVAQAEPRLPEEVRTLGITTIKASTDLTMVVHLLSPNGRYDMTYLRNYAVLNVKDRLARVQGVGDVQLFGSGDYSMRVWLDPQKVANRGLSPSDVVAAIRNQNVQAAAGIVGASPNLHGIDVQLSVNAQGRLTTEDEFGDIIVKTSADGAVTRLRDVARVELGAADYSLRSLLDNKEAVAIPIFAAPGSNAIAISDGVRAEMADLQKSMPDGVKYEIVYDPTQFVRASIESVVHTLLEAIALVVLVVILFLQTWRASIIPLLAVPVAVVGTFGVMSVFGFSINALSLFGLVLAIGIVVDDAIVVVENVERNISNGLTPREATYRAMREVSGPIIAIALVLVAVFVPLAFITGLTGQFYKQFALTIAISTVISAINSLTLSPALAALLLKGHDAPKDALTRGMDKVLGRFFAGFNRVFHRGAEAYSGGVTKAISKKTVMIVIYALLAASTLGLFKLVPGGFVPPQDKQYLIGFAQLPDGATLDRTEAVIRKMGDIVAKQPGALHAVQFPGLSINGFTNSSNSGIVFVALDDFDKRKSANLSAGAIAQQLNQQFAGIQEAFVVMFPPPPVQGIGTTGGFKLELEDRGSVGIAGMDAALKAFMAKAYQAPELAGMYSSFQVNVPQLYADIDRTKAQQLGVSVTDVFDTMQIYLGSLYVNDFNKFGRTYSVRVQADAAFRARAEDIGLLKVRSNTGEMVPLSALMKVAPTFGPERAMRYNGFLAADINGGPAPGYSSGQAKDAIARIAKETLPPGVTYEWTDLTYQEILAGNSAVLIFPISILLVFLVLAAQYESLTLPLAILMIVPMGLLAAMTGVWLTHGDDNVFTQIGLMVLVGLSAKNAILIVEFARELEFAGRTPLRAAIEASRLRLRPILMTSMAFVMGVLPLVLSKGAGSEMRHAMGVAVFFGMIGVTAFGLFLTPVFYVLLRALTGNRPLKQHGEIPHDVEAPGVDVVPHHGGHGGGGGFGVQPVVAAPRHQDE</sequence>
<reference evidence="11" key="1">
    <citation type="submission" date="2021-11" db="EMBL/GenBank/DDBJ databases">
        <title>BS-T2-15 a new species belonging to the Comamonadaceae family isolated from the soil of a French oak forest.</title>
        <authorList>
            <person name="Mieszkin S."/>
            <person name="Alain K."/>
        </authorList>
    </citation>
    <scope>NUCLEOTIDE SEQUENCE</scope>
    <source>
        <strain evidence="11">BS-T2-15</strain>
    </source>
</reference>
<feature type="domain" description="SSD" evidence="10">
    <location>
        <begin position="368"/>
        <end position="497"/>
    </location>
</feature>
<dbReference type="PANTHER" id="PTHR32063">
    <property type="match status" value="1"/>
</dbReference>
<keyword evidence="5 9" id="KW-0997">Cell inner membrane</keyword>
<comment type="caution">
    <text evidence="11">The sequence shown here is derived from an EMBL/GenBank/DDBJ whole genome shotgun (WGS) entry which is preliminary data.</text>
</comment>
<dbReference type="AlphaFoldDB" id="A0A9X1YHL0"/>
<feature type="transmembrane region" description="Helical" evidence="9">
    <location>
        <begin position="395"/>
        <end position="419"/>
    </location>
</feature>
<comment type="caution">
    <text evidence="9">Lacks conserved residue(s) required for the propagation of feature annotation.</text>
</comment>
<dbReference type="Pfam" id="PF00873">
    <property type="entry name" value="ACR_tran"/>
    <property type="match status" value="1"/>
</dbReference>
<evidence type="ECO:0000256" key="8">
    <source>
        <dbReference type="ARBA" id="ARBA00023136"/>
    </source>
</evidence>
<keyword evidence="7 9" id="KW-1133">Transmembrane helix</keyword>
<evidence type="ECO:0000256" key="9">
    <source>
        <dbReference type="RuleBase" id="RU364070"/>
    </source>
</evidence>
<feature type="transmembrane region" description="Helical" evidence="9">
    <location>
        <begin position="905"/>
        <end position="927"/>
    </location>
</feature>